<dbReference type="EMBL" id="BQNB010016893">
    <property type="protein sequence ID" value="GJT56985.1"/>
    <property type="molecule type" value="Genomic_DNA"/>
</dbReference>
<proteinExistence type="predicted"/>
<dbReference type="InterPro" id="IPR005162">
    <property type="entry name" value="Retrotrans_gag_dom"/>
</dbReference>
<dbReference type="Gene3D" id="3.10.10.10">
    <property type="entry name" value="HIV Type 1 Reverse Transcriptase, subunit A, domain 1"/>
    <property type="match status" value="1"/>
</dbReference>
<evidence type="ECO:0000313" key="2">
    <source>
        <dbReference type="EMBL" id="GJT56985.1"/>
    </source>
</evidence>
<keyword evidence="3" id="KW-1185">Reference proteome</keyword>
<reference evidence="2" key="2">
    <citation type="submission" date="2022-01" db="EMBL/GenBank/DDBJ databases">
        <authorList>
            <person name="Yamashiro T."/>
            <person name="Shiraishi A."/>
            <person name="Satake H."/>
            <person name="Nakayama K."/>
        </authorList>
    </citation>
    <scope>NUCLEOTIDE SEQUENCE</scope>
</reference>
<evidence type="ECO:0000259" key="1">
    <source>
        <dbReference type="Pfam" id="PF03732"/>
    </source>
</evidence>
<gene>
    <name evidence="2" type="ORF">Tco_0992039</name>
</gene>
<sequence length="296" mass="33895">MTPSIRSLVTPVNNTVNNGASGTGNNTVVDDNVRQLLSELVDVRFNRMQESIDALTNVSSFLPLIIEAEKVQIVSILLHDKSLLWHTQFIKSQGGYASWETYKQAVLARFGTVYDDPISELKNLKYETITRVYQDAFDDLLSRGGSDMVLGIQWLSLLGDIKCNFKDLRMEFVYKNKKCAKISLMRMEGTSPDLQPELQSVVEEFDDVFAIPKELPLKAIENMVQEILDTGVIRQSNSPFAFPIVMVKKKYNTWRMCVDYRQLNKNTIKDKFPIPIIEELIDELRESQIFSKLDLR</sequence>
<dbReference type="Pfam" id="PF03732">
    <property type="entry name" value="Retrotrans_gag"/>
    <property type="match status" value="1"/>
</dbReference>
<dbReference type="InterPro" id="IPR053134">
    <property type="entry name" value="RNA-dir_DNA_polymerase"/>
</dbReference>
<dbReference type="SUPFAM" id="SSF56672">
    <property type="entry name" value="DNA/RNA polymerases"/>
    <property type="match status" value="1"/>
</dbReference>
<comment type="caution">
    <text evidence="2">The sequence shown here is derived from an EMBL/GenBank/DDBJ whole genome shotgun (WGS) entry which is preliminary data.</text>
</comment>
<dbReference type="Proteomes" id="UP001151760">
    <property type="component" value="Unassembled WGS sequence"/>
</dbReference>
<dbReference type="PANTHER" id="PTHR24559:SF450">
    <property type="entry name" value="RNA-DIRECTED DNA POLYMERASE HOMOLOG"/>
    <property type="match status" value="1"/>
</dbReference>
<dbReference type="CDD" id="cd01647">
    <property type="entry name" value="RT_LTR"/>
    <property type="match status" value="1"/>
</dbReference>
<organism evidence="2 3">
    <name type="scientific">Tanacetum coccineum</name>
    <dbReference type="NCBI Taxonomy" id="301880"/>
    <lineage>
        <taxon>Eukaryota</taxon>
        <taxon>Viridiplantae</taxon>
        <taxon>Streptophyta</taxon>
        <taxon>Embryophyta</taxon>
        <taxon>Tracheophyta</taxon>
        <taxon>Spermatophyta</taxon>
        <taxon>Magnoliopsida</taxon>
        <taxon>eudicotyledons</taxon>
        <taxon>Gunneridae</taxon>
        <taxon>Pentapetalae</taxon>
        <taxon>asterids</taxon>
        <taxon>campanulids</taxon>
        <taxon>Asterales</taxon>
        <taxon>Asteraceae</taxon>
        <taxon>Asteroideae</taxon>
        <taxon>Anthemideae</taxon>
        <taxon>Anthemidinae</taxon>
        <taxon>Tanacetum</taxon>
    </lineage>
</organism>
<accession>A0ABQ5F2A9</accession>
<name>A0ABQ5F2A9_9ASTR</name>
<dbReference type="Gene3D" id="3.30.70.270">
    <property type="match status" value="1"/>
</dbReference>
<dbReference type="InterPro" id="IPR043128">
    <property type="entry name" value="Rev_trsase/Diguanyl_cyclase"/>
</dbReference>
<protein>
    <recommendedName>
        <fullName evidence="1">Retrotransposon gag domain-containing protein</fullName>
    </recommendedName>
</protein>
<feature type="domain" description="Retrotransposon gag" evidence="1">
    <location>
        <begin position="73"/>
        <end position="143"/>
    </location>
</feature>
<reference evidence="2" key="1">
    <citation type="journal article" date="2022" name="Int. J. Mol. Sci.">
        <title>Draft Genome of Tanacetum Coccineum: Genomic Comparison of Closely Related Tanacetum-Family Plants.</title>
        <authorList>
            <person name="Yamashiro T."/>
            <person name="Shiraishi A."/>
            <person name="Nakayama K."/>
            <person name="Satake H."/>
        </authorList>
    </citation>
    <scope>NUCLEOTIDE SEQUENCE</scope>
</reference>
<dbReference type="PANTHER" id="PTHR24559">
    <property type="entry name" value="TRANSPOSON TY3-I GAG-POL POLYPROTEIN"/>
    <property type="match status" value="1"/>
</dbReference>
<evidence type="ECO:0000313" key="3">
    <source>
        <dbReference type="Proteomes" id="UP001151760"/>
    </source>
</evidence>
<dbReference type="InterPro" id="IPR043502">
    <property type="entry name" value="DNA/RNA_pol_sf"/>
</dbReference>